<evidence type="ECO:0000256" key="2">
    <source>
        <dbReference type="SAM" id="MobiDB-lite"/>
    </source>
</evidence>
<dbReference type="GO" id="GO:0008270">
    <property type="term" value="F:zinc ion binding"/>
    <property type="evidence" value="ECO:0007669"/>
    <property type="project" value="UniProtKB-KW"/>
</dbReference>
<dbReference type="EMBL" id="JARTCD010000005">
    <property type="protein sequence ID" value="KAJ8662324.1"/>
    <property type="molecule type" value="Genomic_DNA"/>
</dbReference>
<evidence type="ECO:0000259" key="3">
    <source>
        <dbReference type="PROSITE" id="PS50158"/>
    </source>
</evidence>
<name>A0AAD7VB27_9FUNG</name>
<dbReference type="InterPro" id="IPR001878">
    <property type="entry name" value="Znf_CCHC"/>
</dbReference>
<sequence>MIGAHQEPSVNRDNRMNQEPPRCYNCGGLGHLQRSCPSTYLVNGVIDLNLNDRSKHLKDEATYQVPEGRLIDATRNPILEMSTRHLS</sequence>
<protein>
    <recommendedName>
        <fullName evidence="3">CCHC-type domain-containing protein</fullName>
    </recommendedName>
</protein>
<evidence type="ECO:0000256" key="1">
    <source>
        <dbReference type="PROSITE-ProRule" id="PRU00047"/>
    </source>
</evidence>
<organism evidence="4 5">
    <name type="scientific">Lichtheimia ornata</name>
    <dbReference type="NCBI Taxonomy" id="688661"/>
    <lineage>
        <taxon>Eukaryota</taxon>
        <taxon>Fungi</taxon>
        <taxon>Fungi incertae sedis</taxon>
        <taxon>Mucoromycota</taxon>
        <taxon>Mucoromycotina</taxon>
        <taxon>Mucoromycetes</taxon>
        <taxon>Mucorales</taxon>
        <taxon>Lichtheimiaceae</taxon>
        <taxon>Lichtheimia</taxon>
    </lineage>
</organism>
<evidence type="ECO:0000313" key="4">
    <source>
        <dbReference type="EMBL" id="KAJ8662324.1"/>
    </source>
</evidence>
<keyword evidence="1" id="KW-0863">Zinc-finger</keyword>
<dbReference type="GeneID" id="83209436"/>
<dbReference type="AlphaFoldDB" id="A0AAD7VB27"/>
<keyword evidence="1" id="KW-0479">Metal-binding</keyword>
<accession>A0AAD7VB27</accession>
<dbReference type="SMART" id="SM00343">
    <property type="entry name" value="ZnF_C2HC"/>
    <property type="match status" value="1"/>
</dbReference>
<comment type="caution">
    <text evidence="4">The sequence shown here is derived from an EMBL/GenBank/DDBJ whole genome shotgun (WGS) entry which is preliminary data.</text>
</comment>
<dbReference type="RefSeq" id="XP_058347237.1">
    <property type="nucleotide sequence ID" value="XM_058482106.1"/>
</dbReference>
<dbReference type="Proteomes" id="UP001234581">
    <property type="component" value="Unassembled WGS sequence"/>
</dbReference>
<dbReference type="Pfam" id="PF00098">
    <property type="entry name" value="zf-CCHC"/>
    <property type="match status" value="1"/>
</dbReference>
<dbReference type="GO" id="GO:0003676">
    <property type="term" value="F:nucleic acid binding"/>
    <property type="evidence" value="ECO:0007669"/>
    <property type="project" value="InterPro"/>
</dbReference>
<dbReference type="PROSITE" id="PS50158">
    <property type="entry name" value="ZF_CCHC"/>
    <property type="match status" value="1"/>
</dbReference>
<keyword evidence="5" id="KW-1185">Reference proteome</keyword>
<dbReference type="Gene3D" id="4.10.60.10">
    <property type="entry name" value="Zinc finger, CCHC-type"/>
    <property type="match status" value="1"/>
</dbReference>
<feature type="region of interest" description="Disordered" evidence="2">
    <location>
        <begin position="1"/>
        <end position="20"/>
    </location>
</feature>
<keyword evidence="1" id="KW-0862">Zinc</keyword>
<reference evidence="4 5" key="1">
    <citation type="submission" date="2023-03" db="EMBL/GenBank/DDBJ databases">
        <title>Genome sequence of Lichtheimia ornata CBS 291.66.</title>
        <authorList>
            <person name="Mohabir J.T."/>
            <person name="Shea T.P."/>
            <person name="Kurbessoian T."/>
            <person name="Berby B."/>
            <person name="Fontaine J."/>
            <person name="Livny J."/>
            <person name="Gnirke A."/>
            <person name="Stajich J.E."/>
            <person name="Cuomo C.A."/>
        </authorList>
    </citation>
    <scope>NUCLEOTIDE SEQUENCE [LARGE SCALE GENOMIC DNA]</scope>
    <source>
        <strain evidence="4">CBS 291.66</strain>
    </source>
</reference>
<evidence type="ECO:0000313" key="5">
    <source>
        <dbReference type="Proteomes" id="UP001234581"/>
    </source>
</evidence>
<proteinExistence type="predicted"/>
<gene>
    <name evidence="4" type="ORF">O0I10_002018</name>
</gene>
<dbReference type="SUPFAM" id="SSF57756">
    <property type="entry name" value="Retrovirus zinc finger-like domains"/>
    <property type="match status" value="1"/>
</dbReference>
<dbReference type="InterPro" id="IPR036875">
    <property type="entry name" value="Znf_CCHC_sf"/>
</dbReference>
<feature type="domain" description="CCHC-type" evidence="3">
    <location>
        <begin position="22"/>
        <end position="38"/>
    </location>
</feature>